<gene>
    <name evidence="3" type="primary">mrtJ</name>
    <name evidence="3" type="ORF">ACERLL_05995</name>
</gene>
<keyword evidence="1" id="KW-0812">Transmembrane</keyword>
<organism evidence="3 4">
    <name type="scientific">Thiohalorhabdus methylotrophus</name>
    <dbReference type="NCBI Taxonomy" id="3242694"/>
    <lineage>
        <taxon>Bacteria</taxon>
        <taxon>Pseudomonadati</taxon>
        <taxon>Pseudomonadota</taxon>
        <taxon>Gammaproteobacteria</taxon>
        <taxon>Thiohalorhabdales</taxon>
        <taxon>Thiohalorhabdaceae</taxon>
        <taxon>Thiohalorhabdus</taxon>
    </lineage>
</organism>
<evidence type="ECO:0000259" key="2">
    <source>
        <dbReference type="Pfam" id="PF02517"/>
    </source>
</evidence>
<dbReference type="PANTHER" id="PTHR43592">
    <property type="entry name" value="CAAX AMINO TERMINAL PROTEASE"/>
    <property type="match status" value="1"/>
</dbReference>
<keyword evidence="4" id="KW-1185">Reference proteome</keyword>
<comment type="caution">
    <text evidence="3">The sequence shown here is derived from an EMBL/GenBank/DDBJ whole genome shotgun (WGS) entry which is preliminary data.</text>
</comment>
<dbReference type="InterPro" id="IPR003675">
    <property type="entry name" value="Rce1/LyrA-like_dom"/>
</dbReference>
<protein>
    <submittedName>
        <fullName evidence="3">JDVT-CTERM system glutamic-type intramembrane protease</fullName>
    </submittedName>
</protein>
<feature type="domain" description="CAAX prenyl protease 2/Lysostaphin resistance protein A-like" evidence="2">
    <location>
        <begin position="40"/>
        <end position="132"/>
    </location>
</feature>
<reference evidence="3 4" key="1">
    <citation type="submission" date="2024-08" db="EMBL/GenBank/DDBJ databases">
        <title>Whole-genome sequencing of halo(alkali)philic microorganisms from hypersaline lakes.</title>
        <authorList>
            <person name="Sorokin D.Y."/>
            <person name="Merkel A.Y."/>
            <person name="Messina E."/>
            <person name="Yakimov M."/>
        </authorList>
    </citation>
    <scope>NUCLEOTIDE SEQUENCE [LARGE SCALE GENOMIC DNA]</scope>
    <source>
        <strain evidence="3 4">Cl-TMA</strain>
    </source>
</reference>
<dbReference type="GO" id="GO:0008233">
    <property type="term" value="F:peptidase activity"/>
    <property type="evidence" value="ECO:0007669"/>
    <property type="project" value="UniProtKB-KW"/>
</dbReference>
<keyword evidence="1" id="KW-0472">Membrane</keyword>
<keyword evidence="3" id="KW-0645">Protease</keyword>
<dbReference type="GO" id="GO:0006508">
    <property type="term" value="P:proteolysis"/>
    <property type="evidence" value="ECO:0007669"/>
    <property type="project" value="UniProtKB-KW"/>
</dbReference>
<evidence type="ECO:0000256" key="1">
    <source>
        <dbReference type="SAM" id="Phobius"/>
    </source>
</evidence>
<dbReference type="Pfam" id="PF02517">
    <property type="entry name" value="Rce1-like"/>
    <property type="match status" value="1"/>
</dbReference>
<feature type="transmembrane region" description="Helical" evidence="1">
    <location>
        <begin position="96"/>
        <end position="113"/>
    </location>
</feature>
<evidence type="ECO:0000313" key="4">
    <source>
        <dbReference type="Proteomes" id="UP001575181"/>
    </source>
</evidence>
<proteinExistence type="predicted"/>
<name>A0ABV4TSX5_9GAMM</name>
<accession>A0ABV4TSX5</accession>
<dbReference type="RefSeq" id="WP_373655160.1">
    <property type="nucleotide sequence ID" value="NZ_JBGUAW010000003.1"/>
</dbReference>
<dbReference type="EMBL" id="JBGUAW010000003">
    <property type="protein sequence ID" value="MFA9460377.1"/>
    <property type="molecule type" value="Genomic_DNA"/>
</dbReference>
<dbReference type="Proteomes" id="UP001575181">
    <property type="component" value="Unassembled WGS sequence"/>
</dbReference>
<dbReference type="PANTHER" id="PTHR43592:SF15">
    <property type="entry name" value="CAAX AMINO TERMINAL PROTEASE FAMILY PROTEIN"/>
    <property type="match status" value="1"/>
</dbReference>
<keyword evidence="1" id="KW-1133">Transmembrane helix</keyword>
<evidence type="ECO:0000313" key="3">
    <source>
        <dbReference type="EMBL" id="MFA9460377.1"/>
    </source>
</evidence>
<keyword evidence="3" id="KW-0378">Hydrolase</keyword>
<sequence length="142" mass="15534">MLGDPRFRAALAAGPLFWLLLLAAGFSPARPEWALERPGLFLSLALLYPVAEEVLFRGLLQEALARRLPTVPRGPLSSANLATSAAFSALHFPGHPPLWAAGVFLPSLLFGYFKDRYGRLSAPITLHATYNSGYYLLLFQPP</sequence>
<dbReference type="NCBIfam" id="NF033192">
    <property type="entry name" value="JDVT-CAAX"/>
    <property type="match status" value="1"/>
</dbReference>